<dbReference type="InterPro" id="IPR012944">
    <property type="entry name" value="SusD_RagB_dom"/>
</dbReference>
<keyword evidence="4" id="KW-0472">Membrane</keyword>
<accession>A0ABR9XGB7</accession>
<comment type="caution">
    <text evidence="9">The sequence shown here is derived from an EMBL/GenBank/DDBJ whole genome shotgun (WGS) entry which is preliminary data.</text>
</comment>
<evidence type="ECO:0000313" key="9">
    <source>
        <dbReference type="EMBL" id="MBE9666434.1"/>
    </source>
</evidence>
<evidence type="ECO:0000256" key="3">
    <source>
        <dbReference type="ARBA" id="ARBA00022729"/>
    </source>
</evidence>
<feature type="domain" description="SusD-like N-terminal" evidence="8">
    <location>
        <begin position="105"/>
        <end position="213"/>
    </location>
</feature>
<dbReference type="SUPFAM" id="SSF48452">
    <property type="entry name" value="TPR-like"/>
    <property type="match status" value="1"/>
</dbReference>
<protein>
    <submittedName>
        <fullName evidence="9">RagB/SusD family nutrient uptake outer membrane protein</fullName>
    </submittedName>
</protein>
<dbReference type="Gene3D" id="1.25.40.390">
    <property type="match status" value="1"/>
</dbReference>
<name>A0ABR9XGB7_9SPHI</name>
<evidence type="ECO:0000259" key="8">
    <source>
        <dbReference type="Pfam" id="PF14322"/>
    </source>
</evidence>
<reference evidence="9 10" key="1">
    <citation type="submission" date="2020-10" db="EMBL/GenBank/DDBJ databases">
        <title>Mucilaginibacter mali sp. nov., isolated from rhizosphere soil of apple orchard.</title>
        <authorList>
            <person name="Lee J.-S."/>
            <person name="Kim H.S."/>
            <person name="Kim J.-S."/>
        </authorList>
    </citation>
    <scope>NUCLEOTIDE SEQUENCE [LARGE SCALE GENOMIC DNA]</scope>
    <source>
        <strain evidence="9 10">KCTC 23157</strain>
    </source>
</reference>
<evidence type="ECO:0000256" key="4">
    <source>
        <dbReference type="ARBA" id="ARBA00023136"/>
    </source>
</evidence>
<keyword evidence="10" id="KW-1185">Reference proteome</keyword>
<gene>
    <name evidence="9" type="ORF">IRJ18_08695</name>
</gene>
<keyword evidence="5" id="KW-0998">Cell outer membrane</keyword>
<dbReference type="Proteomes" id="UP000632774">
    <property type="component" value="Unassembled WGS sequence"/>
</dbReference>
<comment type="subcellular location">
    <subcellularLocation>
        <location evidence="1">Cell outer membrane</location>
    </subcellularLocation>
</comment>
<dbReference type="InterPro" id="IPR011990">
    <property type="entry name" value="TPR-like_helical_dom_sf"/>
</dbReference>
<feature type="signal peptide" evidence="6">
    <location>
        <begin position="1"/>
        <end position="18"/>
    </location>
</feature>
<comment type="similarity">
    <text evidence="2">Belongs to the SusD family.</text>
</comment>
<evidence type="ECO:0000256" key="1">
    <source>
        <dbReference type="ARBA" id="ARBA00004442"/>
    </source>
</evidence>
<evidence type="ECO:0000256" key="2">
    <source>
        <dbReference type="ARBA" id="ARBA00006275"/>
    </source>
</evidence>
<feature type="chain" id="PRO_5047249741" evidence="6">
    <location>
        <begin position="19"/>
        <end position="543"/>
    </location>
</feature>
<dbReference type="InterPro" id="IPR033985">
    <property type="entry name" value="SusD-like_N"/>
</dbReference>
<evidence type="ECO:0000256" key="5">
    <source>
        <dbReference type="ARBA" id="ARBA00023237"/>
    </source>
</evidence>
<keyword evidence="3 6" id="KW-0732">Signal</keyword>
<evidence type="ECO:0000259" key="7">
    <source>
        <dbReference type="Pfam" id="PF07980"/>
    </source>
</evidence>
<dbReference type="Pfam" id="PF07980">
    <property type="entry name" value="SusD_RagB"/>
    <property type="match status" value="1"/>
</dbReference>
<organism evidence="9 10">
    <name type="scientific">Mucilaginibacter boryungensis</name>
    <dbReference type="NCBI Taxonomy" id="768480"/>
    <lineage>
        <taxon>Bacteria</taxon>
        <taxon>Pseudomonadati</taxon>
        <taxon>Bacteroidota</taxon>
        <taxon>Sphingobacteriia</taxon>
        <taxon>Sphingobacteriales</taxon>
        <taxon>Sphingobacteriaceae</taxon>
        <taxon>Mucilaginibacter</taxon>
    </lineage>
</organism>
<dbReference type="EMBL" id="JADFFM010000001">
    <property type="protein sequence ID" value="MBE9666434.1"/>
    <property type="molecule type" value="Genomic_DNA"/>
</dbReference>
<sequence length="543" mass="60733">MKLYYKICLGLSLGAALASCKKSALVENPPNIIVADNLFSTYDGFQNALNGLYYEVRRSRSGVSTSDPVNDMMFEMNVIGTDNGYGNYVTTNTEGIFNTWGALNNAGQGYYSKTWAYLYETINAANTIIGRSDASTVLTAAQRNSVQAEARCIRAWAYRHLTYLWGDVPLRLTESTGENIRTDYDRTPVAQVRAQMKTDWIFADQYLPETSSNNGKLIKGVAEHYLAETYLAEGKNDSAKIWATKVTSNNNYRLVTARYGVNASKPGTAFTDMFLDGNSNRSEGNTEALWVLQNEINVIGGEGNNIMRRYWVNRYYSLTVKGTDGKSTSPFAPSADYGGRGIGRLGPTKWAFSIYENTDDRGSDFAWRFSYAINTNPPKGYTLGQVVPVDRTAKEKVSNPNYPNTRKWDYTSPLDVNGSQSYNDQVFLRSADTWLLLAEADFKLGDMPGAVTALNTVRRRSHASDITAAQVTLDFILDERSRELFTEEERRYTLLRTDTWLARTKLNNAIAGPNITDRDKLLPIPQDVIDANLTKKFPQNPGY</sequence>
<dbReference type="PROSITE" id="PS51257">
    <property type="entry name" value="PROKAR_LIPOPROTEIN"/>
    <property type="match status" value="1"/>
</dbReference>
<evidence type="ECO:0000256" key="6">
    <source>
        <dbReference type="SAM" id="SignalP"/>
    </source>
</evidence>
<feature type="domain" description="RagB/SusD" evidence="7">
    <location>
        <begin position="355"/>
        <end position="543"/>
    </location>
</feature>
<dbReference type="Pfam" id="PF14322">
    <property type="entry name" value="SusD-like_3"/>
    <property type="match status" value="1"/>
</dbReference>
<evidence type="ECO:0000313" key="10">
    <source>
        <dbReference type="Proteomes" id="UP000632774"/>
    </source>
</evidence>
<proteinExistence type="inferred from homology"/>
<dbReference type="RefSeq" id="WP_194105793.1">
    <property type="nucleotide sequence ID" value="NZ_JADFFM010000001.1"/>
</dbReference>